<accession>A0ABY5GHY6</accession>
<dbReference type="RefSeq" id="WP_255390110.1">
    <property type="nucleotide sequence ID" value="NZ_CP101508.1"/>
</dbReference>
<dbReference type="EMBL" id="CP101508">
    <property type="protein sequence ID" value="UTV28791.1"/>
    <property type="molecule type" value="Genomic_DNA"/>
</dbReference>
<organism evidence="1 2">
    <name type="scientific">Photobacterium atrarenae</name>
    <dbReference type="NCBI Taxonomy" id="865757"/>
    <lineage>
        <taxon>Bacteria</taxon>
        <taxon>Pseudomonadati</taxon>
        <taxon>Pseudomonadota</taxon>
        <taxon>Gammaproteobacteria</taxon>
        <taxon>Vibrionales</taxon>
        <taxon>Vibrionaceae</taxon>
        <taxon>Photobacterium</taxon>
    </lineage>
</organism>
<evidence type="ECO:0000313" key="2">
    <source>
        <dbReference type="Proteomes" id="UP001057998"/>
    </source>
</evidence>
<proteinExistence type="predicted"/>
<dbReference type="Proteomes" id="UP001057998">
    <property type="component" value="Chromosome 1"/>
</dbReference>
<evidence type="ECO:0000313" key="1">
    <source>
        <dbReference type="EMBL" id="UTV28791.1"/>
    </source>
</evidence>
<protein>
    <submittedName>
        <fullName evidence="1">Uncharacterized protein</fullName>
    </submittedName>
</protein>
<reference evidence="1" key="1">
    <citation type="submission" date="2022-07" db="EMBL/GenBank/DDBJ databases">
        <title>Genome sequencing of Photobacterium atrarenae GJH2-4.</title>
        <authorList>
            <person name="Park S.-J."/>
        </authorList>
    </citation>
    <scope>NUCLEOTIDE SEQUENCE</scope>
    <source>
        <strain evidence="1">GJH2-4</strain>
    </source>
</reference>
<name>A0ABY5GHY6_9GAMM</name>
<keyword evidence="2" id="KW-1185">Reference proteome</keyword>
<sequence length="100" mass="11824">MYTKRLSCMLPGNMHYHAHIDINPRGFLRVYLVESNQVHEAEFEDLRFERHGSIPSVVCCEYAKPPQKDWHVYLSLKDARELINSIVEASEEYEILMRDL</sequence>
<gene>
    <name evidence="1" type="ORF">NNL38_05985</name>
</gene>